<dbReference type="Ensembl" id="ENSPKIT00000005834.1">
    <property type="protein sequence ID" value="ENSPKIP00000025112.1"/>
    <property type="gene ID" value="ENSPKIG00000008100.1"/>
</dbReference>
<name>A0A3B3S307_9TELE</name>
<dbReference type="Proteomes" id="UP000261540">
    <property type="component" value="Unplaced"/>
</dbReference>
<reference evidence="1" key="2">
    <citation type="submission" date="2025-09" db="UniProtKB">
        <authorList>
            <consortium name="Ensembl"/>
        </authorList>
    </citation>
    <scope>IDENTIFICATION</scope>
</reference>
<proteinExistence type="predicted"/>
<sequence>MLNLHYFGVCSTCWSTPSVFIELWLLHMRVCQGLMIQPVTISAEMCCRCFRFYLCWKMTFCGACRSRPTLMVKCTFDLCDCGWLQEILSVWTFAKSTSC</sequence>
<evidence type="ECO:0000313" key="1">
    <source>
        <dbReference type="Ensembl" id="ENSPKIP00000025112.1"/>
    </source>
</evidence>
<keyword evidence="2" id="KW-1185">Reference proteome</keyword>
<reference evidence="1" key="1">
    <citation type="submission" date="2025-08" db="UniProtKB">
        <authorList>
            <consortium name="Ensembl"/>
        </authorList>
    </citation>
    <scope>IDENTIFICATION</scope>
</reference>
<accession>A0A3B3S307</accession>
<organism evidence="1 2">
    <name type="scientific">Paramormyrops kingsleyae</name>
    <dbReference type="NCBI Taxonomy" id="1676925"/>
    <lineage>
        <taxon>Eukaryota</taxon>
        <taxon>Metazoa</taxon>
        <taxon>Chordata</taxon>
        <taxon>Craniata</taxon>
        <taxon>Vertebrata</taxon>
        <taxon>Euteleostomi</taxon>
        <taxon>Actinopterygii</taxon>
        <taxon>Neopterygii</taxon>
        <taxon>Teleostei</taxon>
        <taxon>Osteoglossocephala</taxon>
        <taxon>Osteoglossomorpha</taxon>
        <taxon>Osteoglossiformes</taxon>
        <taxon>Mormyridae</taxon>
        <taxon>Paramormyrops</taxon>
    </lineage>
</organism>
<dbReference type="AlphaFoldDB" id="A0A3B3S307"/>
<protein>
    <submittedName>
        <fullName evidence="1">Uncharacterized protein</fullName>
    </submittedName>
</protein>
<evidence type="ECO:0000313" key="2">
    <source>
        <dbReference type="Proteomes" id="UP000261540"/>
    </source>
</evidence>